<organism evidence="2 3">
    <name type="scientific">Devosia nanyangense</name>
    <dbReference type="NCBI Taxonomy" id="1228055"/>
    <lineage>
        <taxon>Bacteria</taxon>
        <taxon>Pseudomonadati</taxon>
        <taxon>Pseudomonadota</taxon>
        <taxon>Alphaproteobacteria</taxon>
        <taxon>Hyphomicrobiales</taxon>
        <taxon>Devosiaceae</taxon>
        <taxon>Devosia</taxon>
    </lineage>
</organism>
<evidence type="ECO:0000256" key="1">
    <source>
        <dbReference type="SAM" id="MobiDB-lite"/>
    </source>
</evidence>
<sequence>MAKLENWRKEPGARVEGSRDLDRSKVQAPCIVRAPEGGYRLFYTGVGPGKPFADCQGYILSAVSSDGLDFEVEPGIRVAPRRDLPQMSLRVLAPSIVALPDGRWRMYFEARGSADRPTAICSAVSRDQLAWDTEDGVRLTAPGGVGAPRFLQLGEGAGRLYCFASEYGKGGLAGGQRLGNPVVSAATTDGVNFVLEPGYRLRDRQDALDGAGITAAEVMPPDAPGGPWTMLYSAWQDLPSGTVAPLHPSLDAAAVASGRSADFAAASIAADMSGYRSRILVAHSDNGLDWVRDGVVIEGDGYGGDDIDAVHAEDMSLIDLGDGRYRMYYAACDAYGVWRIASAISA</sequence>
<dbReference type="SUPFAM" id="SSF75005">
    <property type="entry name" value="Arabinanase/levansucrase/invertase"/>
    <property type="match status" value="2"/>
</dbReference>
<feature type="region of interest" description="Disordered" evidence="1">
    <location>
        <begin position="1"/>
        <end position="21"/>
    </location>
</feature>
<evidence type="ECO:0008006" key="4">
    <source>
        <dbReference type="Google" id="ProtNLM"/>
    </source>
</evidence>
<evidence type="ECO:0000313" key="2">
    <source>
        <dbReference type="EMBL" id="MBI4921397.1"/>
    </source>
</evidence>
<dbReference type="EMBL" id="JACRAF010000019">
    <property type="protein sequence ID" value="MBI4921397.1"/>
    <property type="molecule type" value="Genomic_DNA"/>
</dbReference>
<dbReference type="Proteomes" id="UP000782610">
    <property type="component" value="Unassembled WGS sequence"/>
</dbReference>
<dbReference type="InterPro" id="IPR023296">
    <property type="entry name" value="Glyco_hydro_beta-prop_sf"/>
</dbReference>
<dbReference type="PANTHER" id="PTHR35279:SF1">
    <property type="entry name" value="ARABINANASE_LEVANSUCRASE_INVERTASE"/>
    <property type="match status" value="1"/>
</dbReference>
<dbReference type="Gene3D" id="2.115.10.20">
    <property type="entry name" value="Glycosyl hydrolase domain, family 43"/>
    <property type="match status" value="2"/>
</dbReference>
<gene>
    <name evidence="2" type="ORF">HY834_06570</name>
</gene>
<proteinExistence type="predicted"/>
<protein>
    <recommendedName>
        <fullName evidence="4">Glycosyl hydrolase family 32 N-terminal domain-containing protein</fullName>
    </recommendedName>
</protein>
<comment type="caution">
    <text evidence="2">The sequence shown here is derived from an EMBL/GenBank/DDBJ whole genome shotgun (WGS) entry which is preliminary data.</text>
</comment>
<dbReference type="AlphaFoldDB" id="A0A933NYF1"/>
<reference evidence="2" key="1">
    <citation type="submission" date="2020-07" db="EMBL/GenBank/DDBJ databases">
        <title>Huge and variable diversity of episymbiotic CPR bacteria and DPANN archaea in groundwater ecosystems.</title>
        <authorList>
            <person name="He C.Y."/>
            <person name="Keren R."/>
            <person name="Whittaker M."/>
            <person name="Farag I.F."/>
            <person name="Doudna J."/>
            <person name="Cate J.H.D."/>
            <person name="Banfield J.F."/>
        </authorList>
    </citation>
    <scope>NUCLEOTIDE SEQUENCE</scope>
    <source>
        <strain evidence="2">NC_groundwater_1586_Pr3_B-0.1um_66_15</strain>
    </source>
</reference>
<evidence type="ECO:0000313" key="3">
    <source>
        <dbReference type="Proteomes" id="UP000782610"/>
    </source>
</evidence>
<name>A0A933NYF1_9HYPH</name>
<accession>A0A933NYF1</accession>
<dbReference type="PANTHER" id="PTHR35279">
    <property type="match status" value="1"/>
</dbReference>